<keyword evidence="3" id="KW-1133">Transmembrane helix</keyword>
<evidence type="ECO:0000313" key="6">
    <source>
        <dbReference type="Proteomes" id="UP001150538"/>
    </source>
</evidence>
<reference evidence="5" key="1">
    <citation type="submission" date="2022-07" db="EMBL/GenBank/DDBJ databases">
        <title>Phylogenomic reconstructions and comparative analyses of Kickxellomycotina fungi.</title>
        <authorList>
            <person name="Reynolds N.K."/>
            <person name="Stajich J.E."/>
            <person name="Barry K."/>
            <person name="Grigoriev I.V."/>
            <person name="Crous P."/>
            <person name="Smith M.E."/>
        </authorList>
    </citation>
    <scope>NUCLEOTIDE SEQUENCE</scope>
    <source>
        <strain evidence="5">NBRC 100468</strain>
    </source>
</reference>
<evidence type="ECO:0000256" key="3">
    <source>
        <dbReference type="ARBA" id="ARBA00022989"/>
    </source>
</evidence>
<protein>
    <submittedName>
        <fullName evidence="5">Mitochondrial import inner membrane translocase subunit tim23</fullName>
    </submittedName>
</protein>
<dbReference type="Proteomes" id="UP001150538">
    <property type="component" value="Unassembled WGS sequence"/>
</dbReference>
<evidence type="ECO:0000256" key="2">
    <source>
        <dbReference type="ARBA" id="ARBA00022692"/>
    </source>
</evidence>
<dbReference type="AlphaFoldDB" id="A0A9W8DR66"/>
<evidence type="ECO:0000256" key="1">
    <source>
        <dbReference type="ARBA" id="ARBA00004141"/>
    </source>
</evidence>
<keyword evidence="4" id="KW-0472">Membrane</keyword>
<accession>A0A9W8DR66</accession>
<dbReference type="GO" id="GO:0030150">
    <property type="term" value="P:protein import into mitochondrial matrix"/>
    <property type="evidence" value="ECO:0007669"/>
    <property type="project" value="TreeGrafter"/>
</dbReference>
<gene>
    <name evidence="5" type="primary">TIM23</name>
    <name evidence="5" type="ORF">H4219_004419</name>
</gene>
<organism evidence="5 6">
    <name type="scientific">Mycoemilia scoparia</name>
    <dbReference type="NCBI Taxonomy" id="417184"/>
    <lineage>
        <taxon>Eukaryota</taxon>
        <taxon>Fungi</taxon>
        <taxon>Fungi incertae sedis</taxon>
        <taxon>Zoopagomycota</taxon>
        <taxon>Kickxellomycotina</taxon>
        <taxon>Kickxellomycetes</taxon>
        <taxon>Kickxellales</taxon>
        <taxon>Kickxellaceae</taxon>
        <taxon>Mycoemilia</taxon>
    </lineage>
</organism>
<dbReference type="InterPro" id="IPR045238">
    <property type="entry name" value="Tim23-like"/>
</dbReference>
<keyword evidence="6" id="KW-1185">Reference proteome</keyword>
<evidence type="ECO:0000256" key="4">
    <source>
        <dbReference type="ARBA" id="ARBA00023136"/>
    </source>
</evidence>
<dbReference type="PANTHER" id="PTHR15371">
    <property type="entry name" value="TIM23"/>
    <property type="match status" value="1"/>
</dbReference>
<comment type="subcellular location">
    <subcellularLocation>
        <location evidence="1">Membrane</location>
        <topology evidence="1">Multi-pass membrane protein</topology>
    </subcellularLocation>
</comment>
<dbReference type="OrthoDB" id="159299at2759"/>
<sequence>MINTENPYTSVGTGVSDFLDKVDLNSNKLYPMTPLGDGIEYLSLDDSLTIGQNGEIAGRSWSDDLCYGTGTLYLTGLTTGGLWGFIEGLKNPNVSKNFNIRLNTLLNSITRRGPFVGNSCGIIGLYYNSINAIITAQRGVKDSYGSIGAAALSGLLFKATAGPRSAIISSAICAGTVGTYHFILKAWEASNEKDTKIGVSEQQDQTSEKAFA</sequence>
<evidence type="ECO:0000313" key="5">
    <source>
        <dbReference type="EMBL" id="KAJ1915255.1"/>
    </source>
</evidence>
<name>A0A9W8DR66_9FUNG</name>
<dbReference type="EMBL" id="JANBPU010000155">
    <property type="protein sequence ID" value="KAJ1915255.1"/>
    <property type="molecule type" value="Genomic_DNA"/>
</dbReference>
<comment type="caution">
    <text evidence="5">The sequence shown here is derived from an EMBL/GenBank/DDBJ whole genome shotgun (WGS) entry which is preliminary data.</text>
</comment>
<keyword evidence="2" id="KW-0812">Transmembrane</keyword>
<dbReference type="PANTHER" id="PTHR15371:SF0">
    <property type="entry name" value="SD19278P"/>
    <property type="match status" value="1"/>
</dbReference>
<proteinExistence type="predicted"/>
<dbReference type="Pfam" id="PF02466">
    <property type="entry name" value="Tim17"/>
    <property type="match status" value="1"/>
</dbReference>
<dbReference type="GO" id="GO:0005744">
    <property type="term" value="C:TIM23 mitochondrial import inner membrane translocase complex"/>
    <property type="evidence" value="ECO:0007669"/>
    <property type="project" value="TreeGrafter"/>
</dbReference>
<dbReference type="GO" id="GO:0008320">
    <property type="term" value="F:protein transmembrane transporter activity"/>
    <property type="evidence" value="ECO:0007669"/>
    <property type="project" value="TreeGrafter"/>
</dbReference>